<comment type="caution">
    <text evidence="2">The sequence shown here is derived from an EMBL/GenBank/DDBJ whole genome shotgun (WGS) entry which is preliminary data.</text>
</comment>
<gene>
    <name evidence="2" type="ORF">P4O66_004964</name>
</gene>
<protein>
    <submittedName>
        <fullName evidence="2">Uncharacterized protein</fullName>
    </submittedName>
</protein>
<feature type="compositionally biased region" description="Basic residues" evidence="1">
    <location>
        <begin position="80"/>
        <end position="96"/>
    </location>
</feature>
<dbReference type="AlphaFoldDB" id="A0AAD8ZW76"/>
<proteinExistence type="predicted"/>
<keyword evidence="3" id="KW-1185">Reference proteome</keyword>
<sequence length="129" mass="13907">MESGYETQCVIELRAAGNSAGPFFHIHAPAVPFESLAADLCSIVPCGGHKSPPGQGHMLKKRLPSPPLCPSPHQSTINPHSHKGKAKERRDKRTRASVREQRPSAASHSWVREGPSMQAGGGSRERESP</sequence>
<name>A0AAD8ZW76_9TELE</name>
<accession>A0AAD8ZW76</accession>
<feature type="region of interest" description="Disordered" evidence="1">
    <location>
        <begin position="46"/>
        <end position="129"/>
    </location>
</feature>
<organism evidence="2 3">
    <name type="scientific">Electrophorus voltai</name>
    <dbReference type="NCBI Taxonomy" id="2609070"/>
    <lineage>
        <taxon>Eukaryota</taxon>
        <taxon>Metazoa</taxon>
        <taxon>Chordata</taxon>
        <taxon>Craniata</taxon>
        <taxon>Vertebrata</taxon>
        <taxon>Euteleostomi</taxon>
        <taxon>Actinopterygii</taxon>
        <taxon>Neopterygii</taxon>
        <taxon>Teleostei</taxon>
        <taxon>Ostariophysi</taxon>
        <taxon>Gymnotiformes</taxon>
        <taxon>Gymnotoidei</taxon>
        <taxon>Gymnotidae</taxon>
        <taxon>Electrophorus</taxon>
    </lineage>
</organism>
<dbReference type="Proteomes" id="UP001239994">
    <property type="component" value="Unassembled WGS sequence"/>
</dbReference>
<dbReference type="EMBL" id="JAROKS010000001">
    <property type="protein sequence ID" value="KAK1806454.1"/>
    <property type="molecule type" value="Genomic_DNA"/>
</dbReference>
<evidence type="ECO:0000256" key="1">
    <source>
        <dbReference type="SAM" id="MobiDB-lite"/>
    </source>
</evidence>
<reference evidence="2" key="1">
    <citation type="submission" date="2023-03" db="EMBL/GenBank/DDBJ databases">
        <title>Electrophorus voltai genome.</title>
        <authorList>
            <person name="Bian C."/>
        </authorList>
    </citation>
    <scope>NUCLEOTIDE SEQUENCE</scope>
    <source>
        <strain evidence="2">CB-2022</strain>
        <tissue evidence="2">Muscle</tissue>
    </source>
</reference>
<evidence type="ECO:0000313" key="2">
    <source>
        <dbReference type="EMBL" id="KAK1806454.1"/>
    </source>
</evidence>
<evidence type="ECO:0000313" key="3">
    <source>
        <dbReference type="Proteomes" id="UP001239994"/>
    </source>
</evidence>